<keyword evidence="2" id="KW-1185">Reference proteome</keyword>
<protein>
    <submittedName>
        <fullName evidence="1">Uncharacterized protein</fullName>
    </submittedName>
</protein>
<gene>
    <name evidence="1" type="ORF">NDU88_002738</name>
</gene>
<name>A0AAV7MNL8_PLEWA</name>
<dbReference type="Proteomes" id="UP001066276">
    <property type="component" value="Chromosome 9"/>
</dbReference>
<sequence>MGVLCREDSLLTGADPACKSGVLKISTGGFVVDGSHEAFLGWALRLTLIAGAPARGDNVLSNVFAGGCRGDPPVLTQTVGLAELGSGNYEGSERSKQ</sequence>
<organism evidence="1 2">
    <name type="scientific">Pleurodeles waltl</name>
    <name type="common">Iberian ribbed newt</name>
    <dbReference type="NCBI Taxonomy" id="8319"/>
    <lineage>
        <taxon>Eukaryota</taxon>
        <taxon>Metazoa</taxon>
        <taxon>Chordata</taxon>
        <taxon>Craniata</taxon>
        <taxon>Vertebrata</taxon>
        <taxon>Euteleostomi</taxon>
        <taxon>Amphibia</taxon>
        <taxon>Batrachia</taxon>
        <taxon>Caudata</taxon>
        <taxon>Salamandroidea</taxon>
        <taxon>Salamandridae</taxon>
        <taxon>Pleurodelinae</taxon>
        <taxon>Pleurodeles</taxon>
    </lineage>
</organism>
<proteinExistence type="predicted"/>
<evidence type="ECO:0000313" key="1">
    <source>
        <dbReference type="EMBL" id="KAJ1105330.1"/>
    </source>
</evidence>
<comment type="caution">
    <text evidence="1">The sequence shown here is derived from an EMBL/GenBank/DDBJ whole genome shotgun (WGS) entry which is preliminary data.</text>
</comment>
<accession>A0AAV7MNL8</accession>
<reference evidence="1" key="1">
    <citation type="journal article" date="2022" name="bioRxiv">
        <title>Sequencing and chromosome-scale assembly of the giantPleurodeles waltlgenome.</title>
        <authorList>
            <person name="Brown T."/>
            <person name="Elewa A."/>
            <person name="Iarovenko S."/>
            <person name="Subramanian E."/>
            <person name="Araus A.J."/>
            <person name="Petzold A."/>
            <person name="Susuki M."/>
            <person name="Suzuki K.-i.T."/>
            <person name="Hayashi T."/>
            <person name="Toyoda A."/>
            <person name="Oliveira C."/>
            <person name="Osipova E."/>
            <person name="Leigh N.D."/>
            <person name="Simon A."/>
            <person name="Yun M.H."/>
        </authorList>
    </citation>
    <scope>NUCLEOTIDE SEQUENCE</scope>
    <source>
        <strain evidence="1">20211129_DDA</strain>
        <tissue evidence="1">Liver</tissue>
    </source>
</reference>
<evidence type="ECO:0000313" key="2">
    <source>
        <dbReference type="Proteomes" id="UP001066276"/>
    </source>
</evidence>
<dbReference type="AlphaFoldDB" id="A0AAV7MNL8"/>
<dbReference type="EMBL" id="JANPWB010000013">
    <property type="protein sequence ID" value="KAJ1105330.1"/>
    <property type="molecule type" value="Genomic_DNA"/>
</dbReference>